<keyword evidence="2" id="KW-1185">Reference proteome</keyword>
<dbReference type="PANTHER" id="PTHR43434:SF1">
    <property type="entry name" value="PHOSPHOGLYCOLATE PHOSPHATASE"/>
    <property type="match status" value="1"/>
</dbReference>
<name>A0A2X0IE19_9ACTN</name>
<dbReference type="Proteomes" id="UP000248889">
    <property type="component" value="Unassembled WGS sequence"/>
</dbReference>
<organism evidence="1 2">
    <name type="scientific">Streptacidiphilus pinicola</name>
    <dbReference type="NCBI Taxonomy" id="2219663"/>
    <lineage>
        <taxon>Bacteria</taxon>
        <taxon>Bacillati</taxon>
        <taxon>Actinomycetota</taxon>
        <taxon>Actinomycetes</taxon>
        <taxon>Kitasatosporales</taxon>
        <taxon>Streptomycetaceae</taxon>
        <taxon>Streptacidiphilus</taxon>
    </lineage>
</organism>
<dbReference type="InterPro" id="IPR023214">
    <property type="entry name" value="HAD_sf"/>
</dbReference>
<protein>
    <submittedName>
        <fullName evidence="1">HAD family hydrolase</fullName>
    </submittedName>
</protein>
<dbReference type="InterPro" id="IPR050155">
    <property type="entry name" value="HAD-like_hydrolase_sf"/>
</dbReference>
<dbReference type="AlphaFoldDB" id="A0A2X0IE19"/>
<proteinExistence type="predicted"/>
<dbReference type="GO" id="GO:0006281">
    <property type="term" value="P:DNA repair"/>
    <property type="evidence" value="ECO:0007669"/>
    <property type="project" value="TreeGrafter"/>
</dbReference>
<dbReference type="GO" id="GO:0005829">
    <property type="term" value="C:cytosol"/>
    <property type="evidence" value="ECO:0007669"/>
    <property type="project" value="TreeGrafter"/>
</dbReference>
<dbReference type="InterPro" id="IPR036412">
    <property type="entry name" value="HAD-like_sf"/>
</dbReference>
<sequence>MSEPLLRGVQAVFFDFDGPLVELFRNHDAQGIADRIFDAEKSLTRSDFRRPNDPHAVVAQLPELYAQDSDLVARVEKLLTGEELLAARHPGRIAGACELVRALHERGILLAVTSNNSPEAIQVCLGPGGILGAVGECFEGRISGRDPDPRLMKPHPSCVERAIGSVGLPASKCLLIGDSVSDIEAADRAGVPFLGFAASTRALKRLAERGAPLVRSHVELLRAMGP</sequence>
<dbReference type="SFLD" id="SFLDG01129">
    <property type="entry name" value="C1.5:_HAD__Beta-PGM__Phosphata"/>
    <property type="match status" value="1"/>
</dbReference>
<dbReference type="SUPFAM" id="SSF56784">
    <property type="entry name" value="HAD-like"/>
    <property type="match status" value="1"/>
</dbReference>
<evidence type="ECO:0000313" key="1">
    <source>
        <dbReference type="EMBL" id="RAG81671.1"/>
    </source>
</evidence>
<comment type="caution">
    <text evidence="1">The sequence shown here is derived from an EMBL/GenBank/DDBJ whole genome shotgun (WGS) entry which is preliminary data.</text>
</comment>
<dbReference type="RefSeq" id="WP_111506670.1">
    <property type="nucleotide sequence ID" value="NZ_QKYN01000145.1"/>
</dbReference>
<dbReference type="Gene3D" id="3.40.50.1000">
    <property type="entry name" value="HAD superfamily/HAD-like"/>
    <property type="match status" value="1"/>
</dbReference>
<dbReference type="CDD" id="cd01427">
    <property type="entry name" value="HAD_like"/>
    <property type="match status" value="1"/>
</dbReference>
<keyword evidence="1" id="KW-0378">Hydrolase</keyword>
<gene>
    <name evidence="1" type="ORF">DN069_31615</name>
</gene>
<dbReference type="Pfam" id="PF00702">
    <property type="entry name" value="Hydrolase"/>
    <property type="match status" value="1"/>
</dbReference>
<accession>A0A2X0IE19</accession>
<dbReference type="OrthoDB" id="4547358at2"/>
<dbReference type="GO" id="GO:0008967">
    <property type="term" value="F:phosphoglycolate phosphatase activity"/>
    <property type="evidence" value="ECO:0007669"/>
    <property type="project" value="TreeGrafter"/>
</dbReference>
<dbReference type="PANTHER" id="PTHR43434">
    <property type="entry name" value="PHOSPHOGLYCOLATE PHOSPHATASE"/>
    <property type="match status" value="1"/>
</dbReference>
<reference evidence="1 2" key="1">
    <citation type="submission" date="2018-06" db="EMBL/GenBank/DDBJ databases">
        <title>Streptacidiphilus pinicola sp. nov., isolated from pine grove soil.</title>
        <authorList>
            <person name="Roh S.G."/>
            <person name="Park S."/>
            <person name="Kim M.-K."/>
            <person name="Yun B.-R."/>
            <person name="Park J."/>
            <person name="Kim M.J."/>
            <person name="Kim Y.S."/>
            <person name="Kim S.B."/>
        </authorList>
    </citation>
    <scope>NUCLEOTIDE SEQUENCE [LARGE SCALE GENOMIC DNA]</scope>
    <source>
        <strain evidence="1 2">MMS16-CNU450</strain>
    </source>
</reference>
<dbReference type="SFLD" id="SFLDS00003">
    <property type="entry name" value="Haloacid_Dehalogenase"/>
    <property type="match status" value="1"/>
</dbReference>
<dbReference type="EMBL" id="QKYN01000145">
    <property type="protein sequence ID" value="RAG81671.1"/>
    <property type="molecule type" value="Genomic_DNA"/>
</dbReference>
<evidence type="ECO:0000313" key="2">
    <source>
        <dbReference type="Proteomes" id="UP000248889"/>
    </source>
</evidence>